<dbReference type="GeneID" id="110989386"/>
<feature type="domain" description="C-type lectin" evidence="3">
    <location>
        <begin position="36"/>
        <end position="150"/>
    </location>
</feature>
<evidence type="ECO:0000256" key="2">
    <source>
        <dbReference type="SAM" id="SignalP"/>
    </source>
</evidence>
<evidence type="ECO:0000256" key="1">
    <source>
        <dbReference type="ARBA" id="ARBA00023157"/>
    </source>
</evidence>
<accession>A0A8B7ZXF3</accession>
<dbReference type="Proteomes" id="UP000694845">
    <property type="component" value="Unplaced"/>
</dbReference>
<dbReference type="PANTHER" id="PTHR22803">
    <property type="entry name" value="MANNOSE, PHOSPHOLIPASE, LECTIN RECEPTOR RELATED"/>
    <property type="match status" value="1"/>
</dbReference>
<dbReference type="OMA" id="NCVETND"/>
<evidence type="ECO:0000313" key="5">
    <source>
        <dbReference type="RefSeq" id="XP_022109440.1"/>
    </source>
</evidence>
<dbReference type="PROSITE" id="PS00615">
    <property type="entry name" value="C_TYPE_LECTIN_1"/>
    <property type="match status" value="1"/>
</dbReference>
<protein>
    <submittedName>
        <fullName evidence="5">C-type lectin lectoxin-Lio2-like</fullName>
    </submittedName>
</protein>
<gene>
    <name evidence="5" type="primary">LOC110989386</name>
</gene>
<dbReference type="InterPro" id="IPR016186">
    <property type="entry name" value="C-type_lectin-like/link_sf"/>
</dbReference>
<feature type="chain" id="PRO_5034417979" evidence="2">
    <location>
        <begin position="23"/>
        <end position="158"/>
    </location>
</feature>
<dbReference type="RefSeq" id="XP_022109440.1">
    <property type="nucleotide sequence ID" value="XM_022253748.1"/>
</dbReference>
<keyword evidence="1" id="KW-1015">Disulfide bond</keyword>
<dbReference type="AlphaFoldDB" id="A0A8B7ZXF3"/>
<dbReference type="PROSITE" id="PS50041">
    <property type="entry name" value="C_TYPE_LECTIN_2"/>
    <property type="match status" value="1"/>
</dbReference>
<proteinExistence type="predicted"/>
<feature type="signal peptide" evidence="2">
    <location>
        <begin position="1"/>
        <end position="22"/>
    </location>
</feature>
<dbReference type="OrthoDB" id="7357196at2759"/>
<evidence type="ECO:0000313" key="4">
    <source>
        <dbReference type="Proteomes" id="UP000694845"/>
    </source>
</evidence>
<dbReference type="Gene3D" id="3.10.100.10">
    <property type="entry name" value="Mannose-Binding Protein A, subunit A"/>
    <property type="match status" value="1"/>
</dbReference>
<dbReference type="Pfam" id="PF00059">
    <property type="entry name" value="Lectin_C"/>
    <property type="match status" value="1"/>
</dbReference>
<dbReference type="SMART" id="SM00034">
    <property type="entry name" value="CLECT"/>
    <property type="match status" value="1"/>
</dbReference>
<dbReference type="KEGG" id="aplc:110989386"/>
<sequence length="158" mass="18400">MKGQLFVCCLLVVALFSRPGEALCLCPTCPNGWRLMDGYCYRVFPQDKQWSKADEFCNKFNRSRSSSLVSIHSEKENKFVGNLAGKRRSWIGLHDRYSEAKFMYTDGSPFNYDAFLPGEPNNANGEDCVEIKWRKWNDLKCNLPRPFICKMWPSYEEK</sequence>
<keyword evidence="2" id="KW-0732">Signal</keyword>
<name>A0A8B7ZXF3_ACAPL</name>
<organism evidence="4 5">
    <name type="scientific">Acanthaster planci</name>
    <name type="common">Crown-of-thorns starfish</name>
    <dbReference type="NCBI Taxonomy" id="133434"/>
    <lineage>
        <taxon>Eukaryota</taxon>
        <taxon>Metazoa</taxon>
        <taxon>Echinodermata</taxon>
        <taxon>Eleutherozoa</taxon>
        <taxon>Asterozoa</taxon>
        <taxon>Asteroidea</taxon>
        <taxon>Valvatacea</taxon>
        <taxon>Valvatida</taxon>
        <taxon>Acanthasteridae</taxon>
        <taxon>Acanthaster</taxon>
    </lineage>
</organism>
<dbReference type="InterPro" id="IPR018378">
    <property type="entry name" value="C-type_lectin_CS"/>
</dbReference>
<evidence type="ECO:0000259" key="3">
    <source>
        <dbReference type="PROSITE" id="PS50041"/>
    </source>
</evidence>
<dbReference type="SUPFAM" id="SSF56436">
    <property type="entry name" value="C-type lectin-like"/>
    <property type="match status" value="1"/>
</dbReference>
<keyword evidence="4" id="KW-1185">Reference proteome</keyword>
<dbReference type="InterPro" id="IPR016187">
    <property type="entry name" value="CTDL_fold"/>
</dbReference>
<dbReference type="InterPro" id="IPR001304">
    <property type="entry name" value="C-type_lectin-like"/>
</dbReference>
<reference evidence="5" key="1">
    <citation type="submission" date="2025-08" db="UniProtKB">
        <authorList>
            <consortium name="RefSeq"/>
        </authorList>
    </citation>
    <scope>IDENTIFICATION</scope>
</reference>
<dbReference type="InterPro" id="IPR050111">
    <property type="entry name" value="C-type_lectin/snaclec_domain"/>
</dbReference>